<dbReference type="CDD" id="cd00130">
    <property type="entry name" value="PAS"/>
    <property type="match status" value="1"/>
</dbReference>
<name>A0A1E3PD33_9ASCO</name>
<feature type="compositionally biased region" description="Low complexity" evidence="11">
    <location>
        <begin position="12"/>
        <end position="25"/>
    </location>
</feature>
<dbReference type="SMART" id="SM00066">
    <property type="entry name" value="GAL4"/>
    <property type="match status" value="1"/>
</dbReference>
<dbReference type="PANTHER" id="PTHR47659">
    <property type="entry name" value="ZN(II)2CYS6 TRANSCRIPTION FACTOR (EUROFUNG)-RELATED"/>
    <property type="match status" value="1"/>
</dbReference>
<comment type="subcellular location">
    <subcellularLocation>
        <location evidence="1">Nucleus</location>
    </subcellularLocation>
</comment>
<evidence type="ECO:0000256" key="5">
    <source>
        <dbReference type="ARBA" id="ARBA00022833"/>
    </source>
</evidence>
<dbReference type="Pfam" id="PF00172">
    <property type="entry name" value="Zn_clus"/>
    <property type="match status" value="1"/>
</dbReference>
<dbReference type="InterPro" id="IPR036864">
    <property type="entry name" value="Zn2-C6_fun-type_DNA-bd_sf"/>
</dbReference>
<accession>A0A1E3PD33</accession>
<reference evidence="13 14" key="1">
    <citation type="journal article" date="2016" name="Proc. Natl. Acad. Sci. U.S.A.">
        <title>Comparative genomics of biotechnologically important yeasts.</title>
        <authorList>
            <person name="Riley R."/>
            <person name="Haridas S."/>
            <person name="Wolfe K.H."/>
            <person name="Lopes M.R."/>
            <person name="Hittinger C.T."/>
            <person name="Goeker M."/>
            <person name="Salamov A.A."/>
            <person name="Wisecaver J.H."/>
            <person name="Long T.M."/>
            <person name="Calvey C.H."/>
            <person name="Aerts A.L."/>
            <person name="Barry K.W."/>
            <person name="Choi C."/>
            <person name="Clum A."/>
            <person name="Coughlan A.Y."/>
            <person name="Deshpande S."/>
            <person name="Douglass A.P."/>
            <person name="Hanson S.J."/>
            <person name="Klenk H.-P."/>
            <person name="LaButti K.M."/>
            <person name="Lapidus A."/>
            <person name="Lindquist E.A."/>
            <person name="Lipzen A.M."/>
            <person name="Meier-Kolthoff J.P."/>
            <person name="Ohm R.A."/>
            <person name="Otillar R.P."/>
            <person name="Pangilinan J.L."/>
            <person name="Peng Y."/>
            <person name="Rokas A."/>
            <person name="Rosa C.A."/>
            <person name="Scheuner C."/>
            <person name="Sibirny A.A."/>
            <person name="Slot J.C."/>
            <person name="Stielow J.B."/>
            <person name="Sun H."/>
            <person name="Kurtzman C.P."/>
            <person name="Blackwell M."/>
            <person name="Grigoriev I.V."/>
            <person name="Jeffries T.W."/>
        </authorList>
    </citation>
    <scope>NUCLEOTIDE SEQUENCE [LARGE SCALE GENOMIC DNA]</scope>
    <source>
        <strain evidence="13 14">DSM 6958</strain>
    </source>
</reference>
<keyword evidence="8" id="KW-0010">Activator</keyword>
<evidence type="ECO:0000256" key="1">
    <source>
        <dbReference type="ARBA" id="ARBA00004123"/>
    </source>
</evidence>
<feature type="domain" description="Zn(2)-C6 fungal-type" evidence="12">
    <location>
        <begin position="70"/>
        <end position="101"/>
    </location>
</feature>
<evidence type="ECO:0000313" key="13">
    <source>
        <dbReference type="EMBL" id="ODQ63124.1"/>
    </source>
</evidence>
<dbReference type="CDD" id="cd00067">
    <property type="entry name" value="GAL4"/>
    <property type="match status" value="1"/>
</dbReference>
<protein>
    <recommendedName>
        <fullName evidence="12">Zn(2)-C6 fungal-type domain-containing protein</fullName>
    </recommendedName>
</protein>
<dbReference type="InterPro" id="IPR000014">
    <property type="entry name" value="PAS"/>
</dbReference>
<dbReference type="GO" id="GO:0000977">
    <property type="term" value="F:RNA polymerase II transcription regulatory region sequence-specific DNA binding"/>
    <property type="evidence" value="ECO:0007669"/>
    <property type="project" value="TreeGrafter"/>
</dbReference>
<feature type="compositionally biased region" description="Polar residues" evidence="11">
    <location>
        <begin position="183"/>
        <end position="204"/>
    </location>
</feature>
<organism evidence="13 14">
    <name type="scientific">Nadsonia fulvescens var. elongata DSM 6958</name>
    <dbReference type="NCBI Taxonomy" id="857566"/>
    <lineage>
        <taxon>Eukaryota</taxon>
        <taxon>Fungi</taxon>
        <taxon>Dikarya</taxon>
        <taxon>Ascomycota</taxon>
        <taxon>Saccharomycotina</taxon>
        <taxon>Dipodascomycetes</taxon>
        <taxon>Dipodascales</taxon>
        <taxon>Dipodascales incertae sedis</taxon>
        <taxon>Nadsonia</taxon>
    </lineage>
</organism>
<keyword evidence="14" id="KW-1185">Reference proteome</keyword>
<dbReference type="AlphaFoldDB" id="A0A1E3PD33"/>
<comment type="similarity">
    <text evidence="2">Belongs to the ERT1/acuK family.</text>
</comment>
<evidence type="ECO:0000256" key="6">
    <source>
        <dbReference type="ARBA" id="ARBA00023015"/>
    </source>
</evidence>
<gene>
    <name evidence="13" type="ORF">NADFUDRAFT_84601</name>
</gene>
<dbReference type="InterPro" id="IPR001138">
    <property type="entry name" value="Zn2Cys6_DnaBD"/>
</dbReference>
<dbReference type="GO" id="GO:0006094">
    <property type="term" value="P:gluconeogenesis"/>
    <property type="evidence" value="ECO:0007669"/>
    <property type="project" value="UniProtKB-KW"/>
</dbReference>
<dbReference type="GO" id="GO:0000981">
    <property type="term" value="F:DNA-binding transcription factor activity, RNA polymerase II-specific"/>
    <property type="evidence" value="ECO:0007669"/>
    <property type="project" value="InterPro"/>
</dbReference>
<dbReference type="Proteomes" id="UP000095009">
    <property type="component" value="Unassembled WGS sequence"/>
</dbReference>
<evidence type="ECO:0000256" key="8">
    <source>
        <dbReference type="ARBA" id="ARBA00023159"/>
    </source>
</evidence>
<dbReference type="OrthoDB" id="2538135at2759"/>
<dbReference type="PROSITE" id="PS50048">
    <property type="entry name" value="ZN2_CY6_FUNGAL_2"/>
    <property type="match status" value="1"/>
</dbReference>
<sequence>MSDGSSKSISYPVSVTASPDSSASVSASATFSSRPLFSASSPEVPSPQSEKIITRSDKSKKLRRKKISRACVHCQKSHVTCDEGRPCQRCIKRGLASTCRDAERKPAKYLRQDATLSSVDAGLRAKKEFENGRKNYSLNIFNSKPLSSSIHGASDVHGPVLLNQAQPELRNSLRVVLTGPGGYQSSRPNSQAHTGDINKGSQNSEVFSGMLTDISQVPHQHQHQHQHQQQHQQPHQYHQYSQHLDHMHQQANTNSSTSLTMESPSIFPEVYMSNHDFGSKTANLEYSILSNMLKDTYGSPLDSNASPMSQNGLNAVSPLTISNAYRHATSRQQHQQQLDSLNPSELTTSLQQGDDHVNGTNTITNLAMSGFQLVGPRTMQDDNTLFNYENNHNSSNQSTPSTVHSHNNTTPSLLNMNDSRNGINNNNNISMGAPSTTNLNLPMENIHASSRLIETLPALNILSGDDEDITHTESLASTSISSDGAKFGTGESHENQDPAIPSNGGKTSSIFKNPREVYVSVTEPFSYTQGYHVLIAYLRSRFNRSQLIQVARSMVAYRPSFTATTKTLMEEDLIFMEKCFQRTLLEFEKIIPISGTPTIIWRRTGQIAAVGKEFCLLTGWDKSSLLDNNRFIVELMDDNSVLQYFDVFSTLAFGDSRGVTMTDCTLLKPNGEKVPTACTWTVKRDVFDIPMMVIGNFLPIL</sequence>
<evidence type="ECO:0000259" key="12">
    <source>
        <dbReference type="PROSITE" id="PS50048"/>
    </source>
</evidence>
<feature type="region of interest" description="Disordered" evidence="11">
    <location>
        <begin position="217"/>
        <end position="245"/>
    </location>
</feature>
<keyword evidence="5" id="KW-0862">Zinc</keyword>
<keyword evidence="7" id="KW-0238">DNA-binding</keyword>
<feature type="region of interest" description="Disordered" evidence="11">
    <location>
        <begin position="1"/>
        <end position="25"/>
    </location>
</feature>
<feature type="compositionally biased region" description="Polar residues" evidence="11">
    <location>
        <begin position="1"/>
        <end position="11"/>
    </location>
</feature>
<dbReference type="GO" id="GO:0005634">
    <property type="term" value="C:nucleus"/>
    <property type="evidence" value="ECO:0007669"/>
    <property type="project" value="UniProtKB-SubCell"/>
</dbReference>
<dbReference type="SUPFAM" id="SSF57701">
    <property type="entry name" value="Zn2/Cys6 DNA-binding domain"/>
    <property type="match status" value="1"/>
</dbReference>
<evidence type="ECO:0000256" key="3">
    <source>
        <dbReference type="ARBA" id="ARBA00022432"/>
    </source>
</evidence>
<feature type="region of interest" description="Disordered" evidence="11">
    <location>
        <begin position="179"/>
        <end position="204"/>
    </location>
</feature>
<evidence type="ECO:0000256" key="10">
    <source>
        <dbReference type="ARBA" id="ARBA00023242"/>
    </source>
</evidence>
<dbReference type="InterPro" id="IPR056751">
    <property type="entry name" value="PAS_13"/>
</dbReference>
<keyword evidence="4" id="KW-0479">Metal-binding</keyword>
<evidence type="ECO:0000256" key="9">
    <source>
        <dbReference type="ARBA" id="ARBA00023163"/>
    </source>
</evidence>
<dbReference type="PANTHER" id="PTHR47659:SF1">
    <property type="entry name" value="TRANSCRIPTION ACTIVATOR OF GLUCONEOGENESIS ERT1"/>
    <property type="match status" value="1"/>
</dbReference>
<evidence type="ECO:0000313" key="14">
    <source>
        <dbReference type="Proteomes" id="UP000095009"/>
    </source>
</evidence>
<dbReference type="EMBL" id="KV454416">
    <property type="protein sequence ID" value="ODQ63124.1"/>
    <property type="molecule type" value="Genomic_DNA"/>
</dbReference>
<feature type="region of interest" description="Disordered" evidence="11">
    <location>
        <begin position="384"/>
        <end position="436"/>
    </location>
</feature>
<proteinExistence type="inferred from homology"/>
<feature type="compositionally biased region" description="Low complexity" evidence="11">
    <location>
        <begin position="415"/>
        <end position="432"/>
    </location>
</feature>
<keyword evidence="9" id="KW-0804">Transcription</keyword>
<dbReference type="GO" id="GO:0009267">
    <property type="term" value="P:cellular response to starvation"/>
    <property type="evidence" value="ECO:0007669"/>
    <property type="project" value="TreeGrafter"/>
</dbReference>
<keyword evidence="10" id="KW-0539">Nucleus</keyword>
<keyword evidence="3" id="KW-0312">Gluconeogenesis</keyword>
<dbReference type="STRING" id="857566.A0A1E3PD33"/>
<evidence type="ECO:0000256" key="2">
    <source>
        <dbReference type="ARBA" id="ARBA00010855"/>
    </source>
</evidence>
<feature type="compositionally biased region" description="Polar residues" evidence="11">
    <location>
        <begin position="384"/>
        <end position="414"/>
    </location>
</feature>
<dbReference type="GO" id="GO:0008270">
    <property type="term" value="F:zinc ion binding"/>
    <property type="evidence" value="ECO:0007669"/>
    <property type="project" value="InterPro"/>
</dbReference>
<dbReference type="InterPro" id="IPR050335">
    <property type="entry name" value="ERT1_acuK_gluconeogen_tf"/>
</dbReference>
<evidence type="ECO:0000256" key="7">
    <source>
        <dbReference type="ARBA" id="ARBA00023125"/>
    </source>
</evidence>
<feature type="compositionally biased region" description="Low complexity" evidence="11">
    <location>
        <begin position="229"/>
        <end position="242"/>
    </location>
</feature>
<dbReference type="Gene3D" id="4.10.240.10">
    <property type="entry name" value="Zn(2)-C6 fungal-type DNA-binding domain"/>
    <property type="match status" value="1"/>
</dbReference>
<evidence type="ECO:0000256" key="4">
    <source>
        <dbReference type="ARBA" id="ARBA00022723"/>
    </source>
</evidence>
<keyword evidence="6" id="KW-0805">Transcription regulation</keyword>
<dbReference type="Pfam" id="PF24990">
    <property type="entry name" value="PAS_13"/>
    <property type="match status" value="2"/>
</dbReference>
<feature type="region of interest" description="Disordered" evidence="11">
    <location>
        <begin position="480"/>
        <end position="508"/>
    </location>
</feature>
<evidence type="ECO:0000256" key="11">
    <source>
        <dbReference type="SAM" id="MobiDB-lite"/>
    </source>
</evidence>